<dbReference type="EMBL" id="CAUWAG010000018">
    <property type="protein sequence ID" value="CAJ2511856.1"/>
    <property type="molecule type" value="Genomic_DNA"/>
</dbReference>
<dbReference type="InterPro" id="IPR002110">
    <property type="entry name" value="Ankyrin_rpt"/>
</dbReference>
<dbReference type="PROSITE" id="PS50297">
    <property type="entry name" value="ANK_REP_REGION"/>
    <property type="match status" value="1"/>
</dbReference>
<keyword evidence="2 3" id="KW-0040">ANK repeat</keyword>
<evidence type="ECO:0000256" key="2">
    <source>
        <dbReference type="ARBA" id="ARBA00023043"/>
    </source>
</evidence>
<feature type="compositionally biased region" description="Basic and acidic residues" evidence="4">
    <location>
        <begin position="72"/>
        <end position="85"/>
    </location>
</feature>
<feature type="compositionally biased region" description="Basic residues" evidence="4">
    <location>
        <begin position="91"/>
        <end position="103"/>
    </location>
</feature>
<sequence>MDSASPTTTSSTNRGGRPKDWTEDRSRRLVRLYVYTRLPFDNILSLLGNEVWKPGKDAANKIKNNLLGNDPRWMRPKDEEDEKRRIAGLKNSRRAKHCPRRPAQHAARSPDEPLYPKEESLDGITLAYSDYPSFEPVDDSPIDPSVYGTAATHFSPDQDSFPSAYDEMAMPRFAPWLLSRRNASRQGTGLTNSTDISMSNSIRQKLSSVTPRQAKNALRILKQYTFPTNTDANQSSTFSPGAFPDIQFRPRSEQFYPADVSVIGHERDSKHAVPGDFLNIELFAQGRLCTAGLFAHDGGSCWCRTRDQVQPTQAIWTRLGNLLDISNPNLAVKDAFGNTVFHYLATEGYQDSFLHLVGEALMRSNLPVYDANTAGQTFLHVLHQSWYQEGSRLDHLLEAIRSTEFNVLATDVYGRSFFHVLRRNMTDSARFPRLAFDLNLLNRRDAFGEKPMAARASRQDYDANQLHTMLRVDTTNAINHGQGNSTQRTTRVPFDSREDSQLASHCELLKVVTSAMSADLPNPSIEDASGRNGFHCLAEAKLDLGPSRTSSAGSKQPKKRKFSGEEDLPQSPRAKHPSPRLQYLEGLLFYKVDVNHYDKDGRTPLMAFVLHGRDEFRWEKEETENIIQRLVKSGAKIEARNRQGETALHLSARSGQKLALKVLLDLGANPHVRNARGLSVLEVLDALYYTTDKDGLFNARLEACRAILTGRADEPAVQGPTVLQEWATSRQAIST</sequence>
<dbReference type="Gene3D" id="1.25.40.20">
    <property type="entry name" value="Ankyrin repeat-containing domain"/>
    <property type="match status" value="3"/>
</dbReference>
<dbReference type="SUPFAM" id="SSF48403">
    <property type="entry name" value="Ankyrin repeat"/>
    <property type="match status" value="1"/>
</dbReference>
<gene>
    <name evidence="5" type="ORF">KHLLAP_LOCUS12324</name>
</gene>
<evidence type="ECO:0000256" key="4">
    <source>
        <dbReference type="SAM" id="MobiDB-lite"/>
    </source>
</evidence>
<dbReference type="PROSITE" id="PS50088">
    <property type="entry name" value="ANK_REPEAT"/>
    <property type="match status" value="2"/>
</dbReference>
<feature type="repeat" description="ANK" evidence="3">
    <location>
        <begin position="600"/>
        <end position="642"/>
    </location>
</feature>
<dbReference type="Pfam" id="PF12796">
    <property type="entry name" value="Ank_2"/>
    <property type="match status" value="1"/>
</dbReference>
<proteinExistence type="predicted"/>
<keyword evidence="6" id="KW-1185">Reference proteome</keyword>
<dbReference type="InterPro" id="IPR036770">
    <property type="entry name" value="Ankyrin_rpt-contain_sf"/>
</dbReference>
<accession>A0AAI8YP72</accession>
<dbReference type="SMART" id="SM00248">
    <property type="entry name" value="ANK"/>
    <property type="match status" value="3"/>
</dbReference>
<evidence type="ECO:0000313" key="6">
    <source>
        <dbReference type="Proteomes" id="UP001295740"/>
    </source>
</evidence>
<keyword evidence="1" id="KW-0677">Repeat</keyword>
<organism evidence="5 6">
    <name type="scientific">Anthostomella pinea</name>
    <dbReference type="NCBI Taxonomy" id="933095"/>
    <lineage>
        <taxon>Eukaryota</taxon>
        <taxon>Fungi</taxon>
        <taxon>Dikarya</taxon>
        <taxon>Ascomycota</taxon>
        <taxon>Pezizomycotina</taxon>
        <taxon>Sordariomycetes</taxon>
        <taxon>Xylariomycetidae</taxon>
        <taxon>Xylariales</taxon>
        <taxon>Xylariaceae</taxon>
        <taxon>Anthostomella</taxon>
    </lineage>
</organism>
<feature type="repeat" description="ANK" evidence="3">
    <location>
        <begin position="643"/>
        <end position="675"/>
    </location>
</feature>
<reference evidence="5" key="1">
    <citation type="submission" date="2023-10" db="EMBL/GenBank/DDBJ databases">
        <authorList>
            <person name="Hackl T."/>
        </authorList>
    </citation>
    <scope>NUCLEOTIDE SEQUENCE</scope>
</reference>
<name>A0AAI8YP72_9PEZI</name>
<protein>
    <submittedName>
        <fullName evidence="5">Uu.00g074810.m01.CDS01</fullName>
    </submittedName>
</protein>
<dbReference type="PANTHER" id="PTHR24126:SF14">
    <property type="entry name" value="ANK_REP_REGION DOMAIN-CONTAINING PROTEIN"/>
    <property type="match status" value="1"/>
</dbReference>
<dbReference type="PANTHER" id="PTHR24126">
    <property type="entry name" value="ANKYRIN REPEAT, PH AND SEC7 DOMAIN CONTAINING PROTEIN SECG-RELATED"/>
    <property type="match status" value="1"/>
</dbReference>
<feature type="region of interest" description="Disordered" evidence="4">
    <location>
        <begin position="67"/>
        <end position="116"/>
    </location>
</feature>
<dbReference type="AlphaFoldDB" id="A0AAI8YP72"/>
<evidence type="ECO:0000256" key="3">
    <source>
        <dbReference type="PROSITE-ProRule" id="PRU00023"/>
    </source>
</evidence>
<dbReference type="Proteomes" id="UP001295740">
    <property type="component" value="Unassembled WGS sequence"/>
</dbReference>
<feature type="region of interest" description="Disordered" evidence="4">
    <location>
        <begin position="545"/>
        <end position="578"/>
    </location>
</feature>
<evidence type="ECO:0000256" key="1">
    <source>
        <dbReference type="ARBA" id="ARBA00022737"/>
    </source>
</evidence>
<evidence type="ECO:0000313" key="5">
    <source>
        <dbReference type="EMBL" id="CAJ2511856.1"/>
    </source>
</evidence>
<feature type="compositionally biased region" description="Polar residues" evidence="4">
    <location>
        <begin position="1"/>
        <end position="14"/>
    </location>
</feature>
<comment type="caution">
    <text evidence="5">The sequence shown here is derived from an EMBL/GenBank/DDBJ whole genome shotgun (WGS) entry which is preliminary data.</text>
</comment>
<feature type="region of interest" description="Disordered" evidence="4">
    <location>
        <begin position="1"/>
        <end position="22"/>
    </location>
</feature>